<dbReference type="PROSITE" id="PS50297">
    <property type="entry name" value="ANK_REP_REGION"/>
    <property type="match status" value="1"/>
</dbReference>
<name>A0A6G0W9A3_9STRA</name>
<keyword evidence="2" id="KW-0547">Nucleotide-binding</keyword>
<keyword evidence="1" id="KW-0040">ANK repeat</keyword>
<feature type="binding site" evidence="2">
    <location>
        <position position="452"/>
    </location>
    <ligand>
        <name>ATP</name>
        <dbReference type="ChEBI" id="CHEBI:30616"/>
    </ligand>
</feature>
<dbReference type="Proteomes" id="UP000481153">
    <property type="component" value="Unassembled WGS sequence"/>
</dbReference>
<dbReference type="Pfam" id="PF07714">
    <property type="entry name" value="PK_Tyr_Ser-Thr"/>
    <property type="match status" value="1"/>
</dbReference>
<dbReference type="Pfam" id="PF00023">
    <property type="entry name" value="Ank"/>
    <property type="match status" value="1"/>
</dbReference>
<dbReference type="EMBL" id="VJMJ01000296">
    <property type="protein sequence ID" value="KAF0723765.1"/>
    <property type="molecule type" value="Genomic_DNA"/>
</dbReference>
<dbReference type="SMART" id="SM00248">
    <property type="entry name" value="ANK"/>
    <property type="match status" value="1"/>
</dbReference>
<comment type="caution">
    <text evidence="4">The sequence shown here is derived from an EMBL/GenBank/DDBJ whole genome shotgun (WGS) entry which is preliminary data.</text>
</comment>
<dbReference type="InterPro" id="IPR011009">
    <property type="entry name" value="Kinase-like_dom_sf"/>
</dbReference>
<sequence>MNGWTPLHFASSEGNLDAVKLLMDAGAEPLAKSKVGQTPYDLRNFIVQAVFEKYYPMPTSINAAIKSILQVLAHTKNSSHEIVTTASSILKQALKFPVQRQGVLTTGLMIERIIRDLIRRGSPPHDQASKLLSLLNEMDNYFSATFAVAKSWKLQVNEIRGRPEIQNILITMTHFQDQLIKAVNYHHVNLVVEVMSTYEDLRDEFSTALEKMDNFDKYLDDISNGSMKTLDVLKAIAKDSNIDYIRKYLEVVANDSELSGQDKYTIMSVLLEQELIRYKRNRRLAGLDKSQRKNDIESQATMVLERFEELIEIPNDIGFDFGNKMKNLDVLDEFLKDVSNRSKLRHRIDFNDTANSFQRALVLYNRQIALGNINPMEEFESRAQSCLKHVEELIKTRSNYVPKMSELDLIESLMISSNDLEYNPDDESTLLGIGEYGKVLKGKYRDHVVAVKQCESVSKQIAKGIQTWKTVMNEPYILTLFGVCTELSNPIIITELCQTKSVVTFETDQQRFSSWYINSHWA</sequence>
<proteinExistence type="predicted"/>
<organism evidence="4 5">
    <name type="scientific">Aphanomyces euteiches</name>
    <dbReference type="NCBI Taxonomy" id="100861"/>
    <lineage>
        <taxon>Eukaryota</taxon>
        <taxon>Sar</taxon>
        <taxon>Stramenopiles</taxon>
        <taxon>Oomycota</taxon>
        <taxon>Saprolegniomycetes</taxon>
        <taxon>Saprolegniales</taxon>
        <taxon>Verrucalvaceae</taxon>
        <taxon>Aphanomyces</taxon>
    </lineage>
</organism>
<keyword evidence="2" id="KW-0067">ATP-binding</keyword>
<keyword evidence="5" id="KW-1185">Reference proteome</keyword>
<dbReference type="Gene3D" id="3.30.200.20">
    <property type="entry name" value="Phosphorylase Kinase, domain 1"/>
    <property type="match status" value="1"/>
</dbReference>
<dbReference type="InterPro" id="IPR036770">
    <property type="entry name" value="Ankyrin_rpt-contain_sf"/>
</dbReference>
<dbReference type="SUPFAM" id="SSF56112">
    <property type="entry name" value="Protein kinase-like (PK-like)"/>
    <property type="match status" value="1"/>
</dbReference>
<dbReference type="GO" id="GO:0005524">
    <property type="term" value="F:ATP binding"/>
    <property type="evidence" value="ECO:0007669"/>
    <property type="project" value="UniProtKB-UniRule"/>
</dbReference>
<reference evidence="4 5" key="1">
    <citation type="submission" date="2019-07" db="EMBL/GenBank/DDBJ databases">
        <title>Genomics analysis of Aphanomyces spp. identifies a new class of oomycete effector associated with host adaptation.</title>
        <authorList>
            <person name="Gaulin E."/>
        </authorList>
    </citation>
    <scope>NUCLEOTIDE SEQUENCE [LARGE SCALE GENOMIC DNA]</scope>
    <source>
        <strain evidence="4 5">ATCC 201684</strain>
    </source>
</reference>
<protein>
    <recommendedName>
        <fullName evidence="3">Serine-threonine/tyrosine-protein kinase catalytic domain-containing protein</fullName>
    </recommendedName>
</protein>
<evidence type="ECO:0000313" key="5">
    <source>
        <dbReference type="Proteomes" id="UP000481153"/>
    </source>
</evidence>
<dbReference type="InterPro" id="IPR001245">
    <property type="entry name" value="Ser-Thr/Tyr_kinase_cat_dom"/>
</dbReference>
<dbReference type="InterPro" id="IPR017441">
    <property type="entry name" value="Protein_kinase_ATP_BS"/>
</dbReference>
<gene>
    <name evidence="4" type="ORF">Ae201684_017436</name>
</gene>
<dbReference type="InterPro" id="IPR002110">
    <property type="entry name" value="Ankyrin_rpt"/>
</dbReference>
<evidence type="ECO:0000256" key="2">
    <source>
        <dbReference type="PROSITE-ProRule" id="PRU10141"/>
    </source>
</evidence>
<evidence type="ECO:0000259" key="3">
    <source>
        <dbReference type="Pfam" id="PF07714"/>
    </source>
</evidence>
<dbReference type="PROSITE" id="PS00107">
    <property type="entry name" value="PROTEIN_KINASE_ATP"/>
    <property type="match status" value="1"/>
</dbReference>
<dbReference type="AlphaFoldDB" id="A0A6G0W9A3"/>
<accession>A0A6G0W9A3</accession>
<dbReference type="GO" id="GO:0004672">
    <property type="term" value="F:protein kinase activity"/>
    <property type="evidence" value="ECO:0007669"/>
    <property type="project" value="InterPro"/>
</dbReference>
<dbReference type="SUPFAM" id="SSF48403">
    <property type="entry name" value="Ankyrin repeat"/>
    <property type="match status" value="1"/>
</dbReference>
<feature type="domain" description="Serine-threonine/tyrosine-protein kinase catalytic" evidence="3">
    <location>
        <begin position="430"/>
        <end position="505"/>
    </location>
</feature>
<dbReference type="PROSITE" id="PS50088">
    <property type="entry name" value="ANK_REPEAT"/>
    <property type="match status" value="1"/>
</dbReference>
<dbReference type="Gene3D" id="1.25.40.20">
    <property type="entry name" value="Ankyrin repeat-containing domain"/>
    <property type="match status" value="1"/>
</dbReference>
<feature type="repeat" description="ANK" evidence="1">
    <location>
        <begin position="2"/>
        <end position="34"/>
    </location>
</feature>
<dbReference type="VEuPathDB" id="FungiDB:AeMF1_021785"/>
<evidence type="ECO:0000256" key="1">
    <source>
        <dbReference type="PROSITE-ProRule" id="PRU00023"/>
    </source>
</evidence>
<evidence type="ECO:0000313" key="4">
    <source>
        <dbReference type="EMBL" id="KAF0723765.1"/>
    </source>
</evidence>